<dbReference type="EMBL" id="BAABJM010000006">
    <property type="protein sequence ID" value="GAA5065126.1"/>
    <property type="molecule type" value="Genomic_DNA"/>
</dbReference>
<organism evidence="1 2">
    <name type="scientific">Nocardia callitridis</name>
    <dbReference type="NCBI Taxonomy" id="648753"/>
    <lineage>
        <taxon>Bacteria</taxon>
        <taxon>Bacillati</taxon>
        <taxon>Actinomycetota</taxon>
        <taxon>Actinomycetes</taxon>
        <taxon>Mycobacteriales</taxon>
        <taxon>Nocardiaceae</taxon>
        <taxon>Nocardia</taxon>
    </lineage>
</organism>
<accession>A0ABP9KSU4</accession>
<dbReference type="Proteomes" id="UP001500603">
    <property type="component" value="Unassembled WGS sequence"/>
</dbReference>
<comment type="caution">
    <text evidence="1">The sequence shown here is derived from an EMBL/GenBank/DDBJ whole genome shotgun (WGS) entry which is preliminary data.</text>
</comment>
<proteinExistence type="predicted"/>
<evidence type="ECO:0000313" key="2">
    <source>
        <dbReference type="Proteomes" id="UP001500603"/>
    </source>
</evidence>
<gene>
    <name evidence="1" type="ORF">GCM10023318_51880</name>
</gene>
<protein>
    <submittedName>
        <fullName evidence="1">Uncharacterized protein</fullName>
    </submittedName>
</protein>
<evidence type="ECO:0000313" key="1">
    <source>
        <dbReference type="EMBL" id="GAA5065126.1"/>
    </source>
</evidence>
<name>A0ABP9KSU4_9NOCA</name>
<keyword evidence="2" id="KW-1185">Reference proteome</keyword>
<reference evidence="2" key="1">
    <citation type="journal article" date="2019" name="Int. J. Syst. Evol. Microbiol.">
        <title>The Global Catalogue of Microorganisms (GCM) 10K type strain sequencing project: providing services to taxonomists for standard genome sequencing and annotation.</title>
        <authorList>
            <consortium name="The Broad Institute Genomics Platform"/>
            <consortium name="The Broad Institute Genome Sequencing Center for Infectious Disease"/>
            <person name="Wu L."/>
            <person name="Ma J."/>
        </authorList>
    </citation>
    <scope>NUCLEOTIDE SEQUENCE [LARGE SCALE GENOMIC DNA]</scope>
    <source>
        <strain evidence="2">JCM 18298</strain>
    </source>
</reference>
<sequence length="138" mass="14721">MTALVGGDAARPDRCAEKSPAGEALATMFSQGSVHYWRRVAVSIVSYISQILPSVGSVYEGGLWMVPMLNSLADAGGTLRGIWDEGPADTAKLSEFLRTTVLPFAEHPSVDIRSVQTADGEQVVTDVENVLRMLGAVK</sequence>
<dbReference type="RefSeq" id="WP_345498599.1">
    <property type="nucleotide sequence ID" value="NZ_BAABJM010000006.1"/>
</dbReference>